<protein>
    <submittedName>
        <fullName evidence="4">ATP-binding cassette domain-containing protein</fullName>
    </submittedName>
</protein>
<dbReference type="Pfam" id="PF00005">
    <property type="entry name" value="ABC_tran"/>
    <property type="match status" value="1"/>
</dbReference>
<dbReference type="PROSITE" id="PS50893">
    <property type="entry name" value="ABC_TRANSPORTER_2"/>
    <property type="match status" value="1"/>
</dbReference>
<name>A0ABX7YM11_9STRE</name>
<gene>
    <name evidence="4" type="ORF">INT76_03015</name>
</gene>
<keyword evidence="5" id="KW-1185">Reference proteome</keyword>
<dbReference type="InterPro" id="IPR015854">
    <property type="entry name" value="ABC_transpr_LolD-like"/>
</dbReference>
<dbReference type="Gene3D" id="3.40.50.300">
    <property type="entry name" value="P-loop containing nucleotide triphosphate hydrolases"/>
    <property type="match status" value="1"/>
</dbReference>
<dbReference type="InterPro" id="IPR003593">
    <property type="entry name" value="AAA+_ATPase"/>
</dbReference>
<dbReference type="RefSeq" id="WP_212572036.1">
    <property type="nucleotide sequence ID" value="NZ_CP073084.1"/>
</dbReference>
<dbReference type="EMBL" id="CP073084">
    <property type="protein sequence ID" value="QUE54871.1"/>
    <property type="molecule type" value="Genomic_DNA"/>
</dbReference>
<evidence type="ECO:0000256" key="1">
    <source>
        <dbReference type="ARBA" id="ARBA00022741"/>
    </source>
</evidence>
<dbReference type="SMART" id="SM00382">
    <property type="entry name" value="AAA"/>
    <property type="match status" value="1"/>
</dbReference>
<keyword evidence="1" id="KW-0547">Nucleotide-binding</keyword>
<evidence type="ECO:0000313" key="5">
    <source>
        <dbReference type="Proteomes" id="UP000677616"/>
    </source>
</evidence>
<dbReference type="PANTHER" id="PTHR24220">
    <property type="entry name" value="IMPORT ATP-BINDING PROTEIN"/>
    <property type="match status" value="1"/>
</dbReference>
<organism evidence="4 5">
    <name type="scientific">Streptococcus oriscaviae</name>
    <dbReference type="NCBI Taxonomy" id="2781599"/>
    <lineage>
        <taxon>Bacteria</taxon>
        <taxon>Bacillati</taxon>
        <taxon>Bacillota</taxon>
        <taxon>Bacilli</taxon>
        <taxon>Lactobacillales</taxon>
        <taxon>Streptococcaceae</taxon>
        <taxon>Streptococcus</taxon>
    </lineage>
</organism>
<keyword evidence="2 4" id="KW-0067">ATP-binding</keyword>
<evidence type="ECO:0000313" key="4">
    <source>
        <dbReference type="EMBL" id="QUE54871.1"/>
    </source>
</evidence>
<dbReference type="SUPFAM" id="SSF52540">
    <property type="entry name" value="P-loop containing nucleoside triphosphate hydrolases"/>
    <property type="match status" value="1"/>
</dbReference>
<evidence type="ECO:0000259" key="3">
    <source>
        <dbReference type="PROSITE" id="PS50893"/>
    </source>
</evidence>
<dbReference type="InterPro" id="IPR027417">
    <property type="entry name" value="P-loop_NTPase"/>
</dbReference>
<dbReference type="InterPro" id="IPR017871">
    <property type="entry name" value="ABC_transporter-like_CS"/>
</dbReference>
<feature type="domain" description="ABC transporter" evidence="3">
    <location>
        <begin position="2"/>
        <end position="217"/>
    </location>
</feature>
<evidence type="ECO:0000256" key="2">
    <source>
        <dbReference type="ARBA" id="ARBA00022840"/>
    </source>
</evidence>
<dbReference type="PROSITE" id="PS00211">
    <property type="entry name" value="ABC_TRANSPORTER_1"/>
    <property type="match status" value="1"/>
</dbReference>
<reference evidence="4 5" key="1">
    <citation type="submission" date="2021-04" db="EMBL/GenBank/DDBJ databases">
        <title>Complete genome sequence of a novel Streptococcus species.</title>
        <authorList>
            <person name="Teng J.L.L."/>
        </authorList>
    </citation>
    <scope>NUCLEOTIDE SEQUENCE [LARGE SCALE GENOMIC DNA]</scope>
    <source>
        <strain evidence="4 5">HKU75</strain>
    </source>
</reference>
<dbReference type="Proteomes" id="UP000677616">
    <property type="component" value="Chromosome"/>
</dbReference>
<accession>A0ABX7YM11</accession>
<dbReference type="InterPro" id="IPR003439">
    <property type="entry name" value="ABC_transporter-like_ATP-bd"/>
</dbReference>
<dbReference type="GO" id="GO:0005524">
    <property type="term" value="F:ATP binding"/>
    <property type="evidence" value="ECO:0007669"/>
    <property type="project" value="UniProtKB-KW"/>
</dbReference>
<sequence>MLELRQFTKKYKDKLIFQEADFQAQSGEIVLLTSKSGKGKTTLLDIIAGLKTWEKGDYFYKGQTYLLEDDEAMSAFRSQSIAYIPQDFALIADYTVRENIVLPFLYSSKPYQAEAEIDRLLRTFDLEEVGDSKVRKISGGQKQRAAIIRGLVVNSPILLADEPTANLDEDNIQLVQELLLEQKEKGKIVIIASHDSRLQSIADQIYRIKNQKLIIETK</sequence>
<proteinExistence type="predicted"/>